<accession>K1WWA2</accession>
<dbReference type="eggNOG" id="ENOG502S0DV">
    <property type="taxonomic scope" value="Eukaryota"/>
</dbReference>
<gene>
    <name evidence="2" type="ORF">MBM_08917</name>
</gene>
<dbReference type="KEGG" id="mbe:MBM_08917"/>
<name>K1WWA2_MARBU</name>
<reference evidence="2 3" key="1">
    <citation type="journal article" date="2012" name="BMC Genomics">
        <title>Sequencing the genome of Marssonina brunnea reveals fungus-poplar co-evolution.</title>
        <authorList>
            <person name="Zhu S."/>
            <person name="Cao Y.-Z."/>
            <person name="Jiang C."/>
            <person name="Tan B.-Y."/>
            <person name="Wang Z."/>
            <person name="Feng S."/>
            <person name="Zhang L."/>
            <person name="Su X.-H."/>
            <person name="Brejova B."/>
            <person name="Vinar T."/>
            <person name="Xu M."/>
            <person name="Wang M.-X."/>
            <person name="Zhang S.-G."/>
            <person name="Huang M.-R."/>
            <person name="Wu R."/>
            <person name="Zhou Y."/>
        </authorList>
    </citation>
    <scope>NUCLEOTIDE SEQUENCE [LARGE SCALE GENOMIC DNA]</scope>
    <source>
        <strain evidence="2 3">MB_m1</strain>
    </source>
</reference>
<evidence type="ECO:0000313" key="3">
    <source>
        <dbReference type="Proteomes" id="UP000006753"/>
    </source>
</evidence>
<dbReference type="OMA" id="NQMYHKW"/>
<dbReference type="Pfam" id="PF26607">
    <property type="entry name" value="DUF8189"/>
    <property type="match status" value="2"/>
</dbReference>
<protein>
    <submittedName>
        <fullName evidence="2">Sialidase</fullName>
    </submittedName>
</protein>
<dbReference type="SUPFAM" id="SSF89372">
    <property type="entry name" value="Fucose-specific lectin"/>
    <property type="match status" value="2"/>
</dbReference>
<dbReference type="InterPro" id="IPR058502">
    <property type="entry name" value="PLL-like_beta-prop"/>
</dbReference>
<proteinExistence type="predicted"/>
<dbReference type="OrthoDB" id="406838at2759"/>
<keyword evidence="3" id="KW-1185">Reference proteome</keyword>
<dbReference type="EMBL" id="JH921453">
    <property type="protein sequence ID" value="EKD12963.1"/>
    <property type="molecule type" value="Genomic_DNA"/>
</dbReference>
<feature type="domain" description="PLL-like beta propeller" evidence="1">
    <location>
        <begin position="183"/>
        <end position="342"/>
    </location>
</feature>
<dbReference type="Gene3D" id="2.120.10.70">
    <property type="entry name" value="Fucose-specific lectin"/>
    <property type="match status" value="2"/>
</dbReference>
<dbReference type="CDD" id="cd22954">
    <property type="entry name" value="PLL_lectin"/>
    <property type="match status" value="1"/>
</dbReference>
<feature type="domain" description="PLL-like beta propeller" evidence="1">
    <location>
        <begin position="64"/>
        <end position="152"/>
    </location>
</feature>
<dbReference type="InParanoid" id="K1WWA2"/>
<organism evidence="2 3">
    <name type="scientific">Marssonina brunnea f. sp. multigermtubi (strain MB_m1)</name>
    <name type="common">Marssonina leaf spot fungus</name>
    <dbReference type="NCBI Taxonomy" id="1072389"/>
    <lineage>
        <taxon>Eukaryota</taxon>
        <taxon>Fungi</taxon>
        <taxon>Dikarya</taxon>
        <taxon>Ascomycota</taxon>
        <taxon>Pezizomycotina</taxon>
        <taxon>Leotiomycetes</taxon>
        <taxon>Helotiales</taxon>
        <taxon>Drepanopezizaceae</taxon>
        <taxon>Drepanopeziza</taxon>
    </lineage>
</organism>
<dbReference type="AlphaFoldDB" id="K1WWA2"/>
<evidence type="ECO:0000313" key="2">
    <source>
        <dbReference type="EMBL" id="EKD12963.1"/>
    </source>
</evidence>
<evidence type="ECO:0000259" key="1">
    <source>
        <dbReference type="Pfam" id="PF26607"/>
    </source>
</evidence>
<dbReference type="HOGENOM" id="CLU_059884_2_0_1"/>
<dbReference type="Proteomes" id="UP000006753">
    <property type="component" value="Unassembled WGS sequence"/>
</dbReference>
<sequence length="343" mass="37452">MESPLENMNMNFAATANQIFSLMSLAHSRRPTGLGVLCHPSACAHELSFQKTKFTSESGLKARRNLKWGGFESLGGASTSVPTVAAWGSNHLDVFALGTDSAAWHKWWNGGAWSGWESQGGIFESPVDVCSWDHNRLDFFGLGTKNAAFHKSWEGSRVSSSLTLSSLALEPQLLAQSCTDISTSSSQCSAYEPLGGIFTSPVKSVSWEPERLDLFAAKSSGPRDLAVVGRGTDSASWINQWSGSWTEWQSLGGNFISEPSIVSWGRGRYDLFGIGIDGAMYHRYYANGSWSASWENLGGVLVSAPTAVSWGANRHDIFALRTDDAVWHNWWDGPAWGGWERLD</sequence>
<dbReference type="STRING" id="1072389.K1WWA2"/>